<evidence type="ECO:0000313" key="10">
    <source>
        <dbReference type="Proteomes" id="UP000193391"/>
    </source>
</evidence>
<comment type="similarity">
    <text evidence="2">Belongs to the OmpP1/FadL family.</text>
</comment>
<keyword evidence="6" id="KW-0472">Membrane</keyword>
<dbReference type="SUPFAM" id="SSF56935">
    <property type="entry name" value="Porins"/>
    <property type="match status" value="1"/>
</dbReference>
<evidence type="ECO:0000256" key="1">
    <source>
        <dbReference type="ARBA" id="ARBA00004571"/>
    </source>
</evidence>
<accession>A0A1Y2L3Z3</accession>
<keyword evidence="10" id="KW-1185">Reference proteome</keyword>
<evidence type="ECO:0000256" key="4">
    <source>
        <dbReference type="ARBA" id="ARBA00022692"/>
    </source>
</evidence>
<evidence type="ECO:0000256" key="2">
    <source>
        <dbReference type="ARBA" id="ARBA00008163"/>
    </source>
</evidence>
<keyword evidence="3" id="KW-1134">Transmembrane beta strand</keyword>
<evidence type="ECO:0000256" key="5">
    <source>
        <dbReference type="ARBA" id="ARBA00022729"/>
    </source>
</evidence>
<dbReference type="PANTHER" id="PTHR35093">
    <property type="entry name" value="OUTER MEMBRANE PROTEIN NMB0088-RELATED"/>
    <property type="match status" value="1"/>
</dbReference>
<feature type="chain" id="PRO_5012508411" evidence="8">
    <location>
        <begin position="32"/>
        <end position="437"/>
    </location>
</feature>
<dbReference type="Proteomes" id="UP000193391">
    <property type="component" value="Unassembled WGS sequence"/>
</dbReference>
<dbReference type="STRING" id="1293891.TMES_01860"/>
<dbReference type="InterPro" id="IPR005017">
    <property type="entry name" value="OMPP1/FadL/TodX"/>
</dbReference>
<dbReference type="AlphaFoldDB" id="A0A1Y2L3Z3"/>
<dbReference type="EMBL" id="JFKA01000001">
    <property type="protein sequence ID" value="OSQ40537.1"/>
    <property type="molecule type" value="Genomic_DNA"/>
</dbReference>
<comment type="caution">
    <text evidence="9">The sequence shown here is derived from an EMBL/GenBank/DDBJ whole genome shotgun (WGS) entry which is preliminary data.</text>
</comment>
<evidence type="ECO:0000256" key="7">
    <source>
        <dbReference type="ARBA" id="ARBA00023237"/>
    </source>
</evidence>
<evidence type="ECO:0000313" key="9">
    <source>
        <dbReference type="EMBL" id="OSQ40537.1"/>
    </source>
</evidence>
<protein>
    <submittedName>
        <fullName evidence="9">Long-chain fatty acid transporter</fullName>
    </submittedName>
</protein>
<dbReference type="Pfam" id="PF03349">
    <property type="entry name" value="Toluene_X"/>
    <property type="match status" value="1"/>
</dbReference>
<dbReference type="GO" id="GO:0009279">
    <property type="term" value="C:cell outer membrane"/>
    <property type="evidence" value="ECO:0007669"/>
    <property type="project" value="UniProtKB-SubCell"/>
</dbReference>
<dbReference type="OrthoDB" id="19849at2"/>
<keyword evidence="7" id="KW-0998">Cell outer membrane</keyword>
<dbReference type="GO" id="GO:0015483">
    <property type="term" value="F:long-chain fatty acid transporting porin activity"/>
    <property type="evidence" value="ECO:0007669"/>
    <property type="project" value="TreeGrafter"/>
</dbReference>
<comment type="subcellular location">
    <subcellularLocation>
        <location evidence="1">Cell outer membrane</location>
        <topology evidence="1">Multi-pass membrane protein</topology>
    </subcellularLocation>
</comment>
<feature type="signal peptide" evidence="8">
    <location>
        <begin position="1"/>
        <end position="31"/>
    </location>
</feature>
<dbReference type="Gene3D" id="2.40.160.60">
    <property type="entry name" value="Outer membrane protein transport protein (OMPP1/FadL/TodX)"/>
    <property type="match status" value="1"/>
</dbReference>
<sequence>MTKTLNKACLGAAVSGAALLGSLAIATTAHASGFQLREVSGSLQGSSYAGMATQSDDASQIFFNPGNVGQIKNSTYSVGGSLVMPNVKLKSGTASSGTLTTAPLAGGVQNATYGDMGQDAFVPNAHAVWTLTDQLNFGISLTSPWGLVTDYESDFAGRFFGTTSSIKTTNVKPVLAYRFDNGLSIGAGAQLQYMDARLAKAVGYGSGEGNGDVTGNDLAAGWTAGMNWEIMPGTRLGASYVSDITHNLKGDIKFDSAAQAGGYRNQSATAEVTTPEYVTFGIAQDVGEKWTVMADGQWTNWNSINVLQFNYGGDTNVNFPGSQSSSADVYNWGSSWFASLGAKYRYDENWTFRGGVAYDETPISDEHRSVRIPDSNRYWVSLGTTYKAADWADISLGYTHIFAHAAKVNLSDSNVGSFTGNYESKVDIIALQAKFQF</sequence>
<gene>
    <name evidence="9" type="ORF">TMES_01860</name>
</gene>
<reference evidence="9 10" key="1">
    <citation type="submission" date="2014-03" db="EMBL/GenBank/DDBJ databases">
        <title>The draft genome sequence of Thalassospira mesophila JCM 18969.</title>
        <authorList>
            <person name="Lai Q."/>
            <person name="Shao Z."/>
        </authorList>
    </citation>
    <scope>NUCLEOTIDE SEQUENCE [LARGE SCALE GENOMIC DNA]</scope>
    <source>
        <strain evidence="9 10">JCM 18969</strain>
    </source>
</reference>
<dbReference type="PANTHER" id="PTHR35093:SF3">
    <property type="entry name" value="LONG-CHAIN FATTY ACID TRANSPORT PROTEIN"/>
    <property type="match status" value="1"/>
</dbReference>
<keyword evidence="4" id="KW-0812">Transmembrane</keyword>
<name>A0A1Y2L3Z3_9PROT</name>
<proteinExistence type="inferred from homology"/>
<evidence type="ECO:0000256" key="3">
    <source>
        <dbReference type="ARBA" id="ARBA00022452"/>
    </source>
</evidence>
<organism evidence="9 10">
    <name type="scientific">Thalassospira mesophila</name>
    <dbReference type="NCBI Taxonomy" id="1293891"/>
    <lineage>
        <taxon>Bacteria</taxon>
        <taxon>Pseudomonadati</taxon>
        <taxon>Pseudomonadota</taxon>
        <taxon>Alphaproteobacteria</taxon>
        <taxon>Rhodospirillales</taxon>
        <taxon>Thalassospiraceae</taxon>
        <taxon>Thalassospira</taxon>
    </lineage>
</organism>
<evidence type="ECO:0000256" key="6">
    <source>
        <dbReference type="ARBA" id="ARBA00023136"/>
    </source>
</evidence>
<dbReference type="RefSeq" id="WP_085578879.1">
    <property type="nucleotide sequence ID" value="NZ_JFKA01000001.1"/>
</dbReference>
<evidence type="ECO:0000256" key="8">
    <source>
        <dbReference type="SAM" id="SignalP"/>
    </source>
</evidence>
<keyword evidence="5 8" id="KW-0732">Signal</keyword>